<name>A0A830I3W9_9CHLO</name>
<comment type="caution">
    <text evidence="2">The sequence shown here is derived from an EMBL/GenBank/DDBJ whole genome shotgun (WGS) entry which is preliminary data.</text>
</comment>
<reference evidence="2" key="1">
    <citation type="submission" date="2020-10" db="EMBL/GenBank/DDBJ databases">
        <title>Unveiling of a novel bifunctional photoreceptor, Dualchrome1, isolated from a cosmopolitan green alga.</title>
        <authorList>
            <person name="Suzuki S."/>
            <person name="Kawachi M."/>
        </authorList>
    </citation>
    <scope>NUCLEOTIDE SEQUENCE</scope>
    <source>
        <strain evidence="2">NIES 2893</strain>
    </source>
</reference>
<evidence type="ECO:0008006" key="4">
    <source>
        <dbReference type="Google" id="ProtNLM"/>
    </source>
</evidence>
<dbReference type="Gene3D" id="3.20.20.220">
    <property type="match status" value="1"/>
</dbReference>
<evidence type="ECO:0000313" key="3">
    <source>
        <dbReference type="Proteomes" id="UP000660262"/>
    </source>
</evidence>
<dbReference type="Proteomes" id="UP000660262">
    <property type="component" value="Unassembled WGS sequence"/>
</dbReference>
<dbReference type="EMBL" id="BNJQ01000036">
    <property type="protein sequence ID" value="GHP11729.1"/>
    <property type="molecule type" value="Genomic_DNA"/>
</dbReference>
<dbReference type="SUPFAM" id="SSF51730">
    <property type="entry name" value="FAD-linked oxidoreductase"/>
    <property type="match status" value="1"/>
</dbReference>
<evidence type="ECO:0000313" key="2">
    <source>
        <dbReference type="EMBL" id="GHP11729.1"/>
    </source>
</evidence>
<keyword evidence="1" id="KW-0560">Oxidoreductase</keyword>
<keyword evidence="3" id="KW-1185">Reference proteome</keyword>
<gene>
    <name evidence="2" type="ORF">PPROV_001045700</name>
</gene>
<dbReference type="GO" id="GO:0016491">
    <property type="term" value="F:oxidoreductase activity"/>
    <property type="evidence" value="ECO:0007669"/>
    <property type="project" value="UniProtKB-KW"/>
</dbReference>
<dbReference type="AlphaFoldDB" id="A0A830I3W9"/>
<evidence type="ECO:0000256" key="1">
    <source>
        <dbReference type="ARBA" id="ARBA00023002"/>
    </source>
</evidence>
<organism evidence="2 3">
    <name type="scientific">Pycnococcus provasolii</name>
    <dbReference type="NCBI Taxonomy" id="41880"/>
    <lineage>
        <taxon>Eukaryota</taxon>
        <taxon>Viridiplantae</taxon>
        <taxon>Chlorophyta</taxon>
        <taxon>Pseudoscourfieldiophyceae</taxon>
        <taxon>Pseudoscourfieldiales</taxon>
        <taxon>Pycnococcaceae</taxon>
        <taxon>Pycnococcus</taxon>
    </lineage>
</organism>
<protein>
    <recommendedName>
        <fullName evidence="4">Methylenetetrahydrofolate reductase (NAD(P)H)</fullName>
    </recommendedName>
</protein>
<sequence length="311" mass="33685">MSAIKHISHATRPLRPKRTFEVPFRANADNLKRLIAGARAGDEHEPYFQASVHTDLPERHRAPPIGSSVVQSSGSYMASVHAVAACRWGGYNGFRGSATMPGGDLEHRLNDTATTHGAAAWLCVSGDQTLWKNPNPRRPSIETLLELASEVRSGLQNPPDVWVAYNPLLHDATTEARRLALKASLGASVAVTQPPSLLPDRARAAYDTLDDVGLALPKLVGIAAPNSSARFAKWLELCNVDVRRDDVASKALKAWVDAEKLGDAAFREFRVHFVSEAMRDALQSVPGAIGIHVMPWNDDGIETVVAALDDL</sequence>
<accession>A0A830I3W9</accession>
<proteinExistence type="predicted"/>
<dbReference type="InterPro" id="IPR029041">
    <property type="entry name" value="FAD-linked_oxidoreductase-like"/>
</dbReference>